<dbReference type="Proteomes" id="UP000000449">
    <property type="component" value="Chromosome"/>
</dbReference>
<evidence type="ECO:0000313" key="1">
    <source>
        <dbReference type="EMBL" id="CAR40706.1"/>
    </source>
</evidence>
<dbReference type="AlphaFoldDB" id="B9DT93"/>
<organism evidence="1 2">
    <name type="scientific">Streptococcus uberis (strain ATCC BAA-854 / 0140J)</name>
    <dbReference type="NCBI Taxonomy" id="218495"/>
    <lineage>
        <taxon>Bacteria</taxon>
        <taxon>Bacillati</taxon>
        <taxon>Bacillota</taxon>
        <taxon>Bacilli</taxon>
        <taxon>Lactobacillales</taxon>
        <taxon>Streptococcaceae</taxon>
        <taxon>Streptococcus</taxon>
    </lineage>
</organism>
<accession>B9DT93</accession>
<gene>
    <name evidence="1" type="ordered locus">SUB0216</name>
</gene>
<evidence type="ECO:0000313" key="2">
    <source>
        <dbReference type="Proteomes" id="UP000000449"/>
    </source>
</evidence>
<dbReference type="RefSeq" id="WP_012657767.1">
    <property type="nucleotide sequence ID" value="NC_012004.1"/>
</dbReference>
<dbReference type="KEGG" id="sub:SUB0216"/>
<reference evidence="2" key="1">
    <citation type="journal article" date="2009" name="BMC Genomics">
        <title>Evidence for niche adaptation in the genome of the bovine pathogen Streptococcus uberis.</title>
        <authorList>
            <person name="Ward P.N."/>
            <person name="Holden M.T.G."/>
            <person name="Leigh J.A."/>
            <person name="Lennard N."/>
            <person name="Bignell A."/>
            <person name="Barron A."/>
            <person name="Clark L."/>
            <person name="Quail M.A."/>
            <person name="Woodward J."/>
            <person name="Barrell B.G."/>
            <person name="Egan S.A."/>
            <person name="Field T.R."/>
            <person name="Maskell D."/>
            <person name="Kehoe M."/>
            <person name="Dowson C.G."/>
            <person name="Chanter N."/>
            <person name="Whatmore A.M."/>
            <person name="Bentley S.D."/>
            <person name="Parkhill J."/>
        </authorList>
    </citation>
    <scope>NUCLEOTIDE SEQUENCE [LARGE SCALE GENOMIC DNA]</scope>
    <source>
        <strain evidence="2">ATCC BAA-854 / 0140J</strain>
    </source>
</reference>
<sequence length="51" mass="6183">MRFAMHWEVLTMTKSKRWRPVPTVTKFDTEQEAIDFKNSLKQYCELYQVNG</sequence>
<name>B9DT93_STRU0</name>
<proteinExistence type="predicted"/>
<protein>
    <submittedName>
        <fullName evidence="1">Uncharacterized protein</fullName>
    </submittedName>
</protein>
<dbReference type="EMBL" id="AM946015">
    <property type="protein sequence ID" value="CAR40706.1"/>
    <property type="molecule type" value="Genomic_DNA"/>
</dbReference>
<keyword evidence="2" id="KW-1185">Reference proteome</keyword>
<dbReference type="HOGENOM" id="CLU_3104581_0_0_9"/>